<name>A0AAV4U0X6_CAEEX</name>
<evidence type="ECO:0000313" key="2">
    <source>
        <dbReference type="Proteomes" id="UP001054945"/>
    </source>
</evidence>
<organism evidence="1 2">
    <name type="scientific">Caerostris extrusa</name>
    <name type="common">Bark spider</name>
    <name type="synonym">Caerostris bankana</name>
    <dbReference type="NCBI Taxonomy" id="172846"/>
    <lineage>
        <taxon>Eukaryota</taxon>
        <taxon>Metazoa</taxon>
        <taxon>Ecdysozoa</taxon>
        <taxon>Arthropoda</taxon>
        <taxon>Chelicerata</taxon>
        <taxon>Arachnida</taxon>
        <taxon>Araneae</taxon>
        <taxon>Araneomorphae</taxon>
        <taxon>Entelegynae</taxon>
        <taxon>Araneoidea</taxon>
        <taxon>Araneidae</taxon>
        <taxon>Caerostris</taxon>
    </lineage>
</organism>
<proteinExistence type="predicted"/>
<dbReference type="Proteomes" id="UP001054945">
    <property type="component" value="Unassembled WGS sequence"/>
</dbReference>
<dbReference type="AlphaFoldDB" id="A0AAV4U0X6"/>
<evidence type="ECO:0000313" key="1">
    <source>
        <dbReference type="EMBL" id="GIY51397.1"/>
    </source>
</evidence>
<dbReference type="EMBL" id="BPLR01012100">
    <property type="protein sequence ID" value="GIY51397.1"/>
    <property type="molecule type" value="Genomic_DNA"/>
</dbReference>
<accession>A0AAV4U0X6</accession>
<gene>
    <name evidence="1" type="ORF">CEXT_165811</name>
</gene>
<comment type="caution">
    <text evidence="1">The sequence shown here is derived from an EMBL/GenBank/DDBJ whole genome shotgun (WGS) entry which is preliminary data.</text>
</comment>
<protein>
    <submittedName>
        <fullName evidence="1">Uncharacterized protein</fullName>
    </submittedName>
</protein>
<reference evidence="1 2" key="1">
    <citation type="submission" date="2021-06" db="EMBL/GenBank/DDBJ databases">
        <title>Caerostris extrusa draft genome.</title>
        <authorList>
            <person name="Kono N."/>
            <person name="Arakawa K."/>
        </authorList>
    </citation>
    <scope>NUCLEOTIDE SEQUENCE [LARGE SCALE GENOMIC DNA]</scope>
</reference>
<keyword evidence="2" id="KW-1185">Reference proteome</keyword>
<sequence>MGFCKKSMRKRRAIEVLLLESINLNIDVLRRQLDRNPNSLPRNQTGYPCLFFTPGFPWKAIRDPLFTLAEAAESLKPDCIRLNRAAGPPFYGWQIRRVSCEGCL</sequence>